<dbReference type="AlphaFoldDB" id="A0A1R1YKP6"/>
<evidence type="ECO:0000313" key="2">
    <source>
        <dbReference type="Proteomes" id="UP000187429"/>
    </source>
</evidence>
<proteinExistence type="predicted"/>
<gene>
    <name evidence="1" type="ORF">AYI69_g3272</name>
</gene>
<reference evidence="2" key="1">
    <citation type="submission" date="2017-01" db="EMBL/GenBank/DDBJ databases">
        <authorList>
            <person name="Wang Y."/>
            <person name="White M."/>
            <person name="Kvist S."/>
            <person name="Moncalvo J.-M."/>
        </authorList>
    </citation>
    <scope>NUCLEOTIDE SEQUENCE [LARGE SCALE GENOMIC DNA]</scope>
    <source>
        <strain evidence="2">ID-206-W2</strain>
    </source>
</reference>
<evidence type="ECO:0000313" key="1">
    <source>
        <dbReference type="EMBL" id="OMJ27296.1"/>
    </source>
</evidence>
<dbReference type="Proteomes" id="UP000187429">
    <property type="component" value="Unassembled WGS sequence"/>
</dbReference>
<comment type="caution">
    <text evidence="1">The sequence shown here is derived from an EMBL/GenBank/DDBJ whole genome shotgun (WGS) entry which is preliminary data.</text>
</comment>
<keyword evidence="2" id="KW-1185">Reference proteome</keyword>
<dbReference type="EMBL" id="LSSM01001077">
    <property type="protein sequence ID" value="OMJ27296.1"/>
    <property type="molecule type" value="Genomic_DNA"/>
</dbReference>
<accession>A0A1R1YKP6</accession>
<name>A0A1R1YKP6_9FUNG</name>
<protein>
    <submittedName>
        <fullName evidence="1">Uncharacterized protein</fullName>
    </submittedName>
</protein>
<sequence>MLCGKKIRGLLVEVFGWSLVLFVPHVSFVLGSVDSTLPAGASRSTCTSSAPLAATACTVSGHGALMEGGLFI</sequence>
<organism evidence="1 2">
    <name type="scientific">Smittium culicis</name>
    <dbReference type="NCBI Taxonomy" id="133412"/>
    <lineage>
        <taxon>Eukaryota</taxon>
        <taxon>Fungi</taxon>
        <taxon>Fungi incertae sedis</taxon>
        <taxon>Zoopagomycota</taxon>
        <taxon>Kickxellomycotina</taxon>
        <taxon>Harpellomycetes</taxon>
        <taxon>Harpellales</taxon>
        <taxon>Legeriomycetaceae</taxon>
        <taxon>Smittium</taxon>
    </lineage>
</organism>